<dbReference type="OrthoDB" id="23564at10239"/>
<accession>E3SJN5</accession>
<keyword evidence="2" id="KW-0812">Transmembrane</keyword>
<evidence type="ECO:0000256" key="1">
    <source>
        <dbReference type="SAM" id="MobiDB-lite"/>
    </source>
</evidence>
<dbReference type="GeneID" id="10327370"/>
<name>E3SJN5_9CAUD</name>
<evidence type="ECO:0000313" key="4">
    <source>
        <dbReference type="Proteomes" id="UP000006525"/>
    </source>
</evidence>
<reference evidence="3 4" key="1">
    <citation type="journal article" date="2010" name="Environ. Microbiol.">
        <title>Genomic analysis of oceanic cyanobacterial myoviruses compared with T4-like myoviruses from diverse hosts and environments.</title>
        <authorList>
            <person name="Sullivan M.B."/>
            <person name="Huang K.H."/>
            <person name="Ignacio-Espinoza J.C."/>
            <person name="Berlin A.M."/>
            <person name="Kelly L."/>
            <person name="Weigele P.R."/>
            <person name="DeFrancesco A.S."/>
            <person name="Kern S.E."/>
            <person name="Thompson L.R."/>
            <person name="Young S."/>
            <person name="Yandava C."/>
            <person name="Fu R."/>
            <person name="Krastins B."/>
            <person name="Chase M."/>
            <person name="Sarracino D."/>
            <person name="Osburne M.S."/>
            <person name="Henn M.R."/>
            <person name="Chisholm S.W."/>
        </authorList>
    </citation>
    <scope>NUCLEOTIDE SEQUENCE [LARGE SCALE GENOMIC DNA]</scope>
    <source>
        <strain evidence="3">8102-4</strain>
    </source>
</reference>
<keyword evidence="2" id="KW-0472">Membrane</keyword>
<organism evidence="3 4">
    <name type="scientific">Synechococcus phage S-ShM2</name>
    <dbReference type="NCBI Taxonomy" id="445683"/>
    <lineage>
        <taxon>Viruses</taxon>
        <taxon>Duplodnaviria</taxon>
        <taxon>Heunggongvirae</taxon>
        <taxon>Uroviricota</taxon>
        <taxon>Caudoviricetes</taxon>
        <taxon>Pantevenvirales</taxon>
        <taxon>Kyanoviridae</taxon>
        <taxon>Ahtivirus</taxon>
        <taxon>Ahtivirus sagseatwo</taxon>
    </lineage>
</organism>
<dbReference type="RefSeq" id="YP_004322880.1">
    <property type="nucleotide sequence ID" value="NC_015281.1"/>
</dbReference>
<evidence type="ECO:0000313" key="3">
    <source>
        <dbReference type="EMBL" id="ADO97825.1"/>
    </source>
</evidence>
<dbReference type="KEGG" id="vg:10327370"/>
<gene>
    <name evidence="3" type="ORF">SShM2_215</name>
</gene>
<protein>
    <submittedName>
        <fullName evidence="3">Uncharacterized protein</fullName>
    </submittedName>
</protein>
<proteinExistence type="predicted"/>
<evidence type="ECO:0000256" key="2">
    <source>
        <dbReference type="SAM" id="Phobius"/>
    </source>
</evidence>
<keyword evidence="4" id="KW-1185">Reference proteome</keyword>
<feature type="transmembrane region" description="Helical" evidence="2">
    <location>
        <begin position="21"/>
        <end position="42"/>
    </location>
</feature>
<dbReference type="EMBL" id="GU071096">
    <property type="protein sequence ID" value="ADO97825.1"/>
    <property type="molecule type" value="Genomic_DNA"/>
</dbReference>
<feature type="region of interest" description="Disordered" evidence="1">
    <location>
        <begin position="51"/>
        <end position="70"/>
    </location>
</feature>
<dbReference type="Proteomes" id="UP000006525">
    <property type="component" value="Segment"/>
</dbReference>
<sequence>MAPSSCYESIRRYRRRNMNHYLLFVYGVCFSLIGGAAFAMMWSNIMSLNMTPEPPKPKPKHPEAPEPGEEVMYVDLSRERLEDLYKQDKD</sequence>
<keyword evidence="2" id="KW-1133">Transmembrane helix</keyword>